<dbReference type="PANTHER" id="PTHR33376">
    <property type="match status" value="1"/>
</dbReference>
<dbReference type="NCBIfam" id="NF037995">
    <property type="entry name" value="TRAP_S1"/>
    <property type="match status" value="1"/>
</dbReference>
<dbReference type="InterPro" id="IPR018389">
    <property type="entry name" value="DctP_fam"/>
</dbReference>
<feature type="compositionally biased region" description="Basic and acidic residues" evidence="4">
    <location>
        <begin position="26"/>
        <end position="52"/>
    </location>
</feature>
<accession>A0A7G9G222</accession>
<dbReference type="EMBL" id="CP060634">
    <property type="protein sequence ID" value="QNM04854.1"/>
    <property type="molecule type" value="Genomic_DNA"/>
</dbReference>
<dbReference type="Pfam" id="PF03480">
    <property type="entry name" value="DctP"/>
    <property type="match status" value="1"/>
</dbReference>
<evidence type="ECO:0000313" key="7">
    <source>
        <dbReference type="Proteomes" id="UP000515823"/>
    </source>
</evidence>
<comment type="similarity">
    <text evidence="1">Belongs to the bacterial solute-binding protein 7 family.</text>
</comment>
<feature type="chain" id="PRO_5039478405" evidence="5">
    <location>
        <begin position="20"/>
        <end position="379"/>
    </location>
</feature>
<feature type="signal peptide" evidence="5">
    <location>
        <begin position="1"/>
        <end position="19"/>
    </location>
</feature>
<organism evidence="6 7">
    <name type="scientific">Qiania dongpingensis</name>
    <dbReference type="NCBI Taxonomy" id="2763669"/>
    <lineage>
        <taxon>Bacteria</taxon>
        <taxon>Bacillati</taxon>
        <taxon>Bacillota</taxon>
        <taxon>Clostridia</taxon>
        <taxon>Lachnospirales</taxon>
        <taxon>Lachnospiraceae</taxon>
        <taxon>Qiania</taxon>
    </lineage>
</organism>
<feature type="compositionally biased region" description="Low complexity" evidence="4">
    <location>
        <begin position="53"/>
        <end position="63"/>
    </location>
</feature>
<evidence type="ECO:0000256" key="3">
    <source>
        <dbReference type="ARBA" id="ARBA00022729"/>
    </source>
</evidence>
<dbReference type="AlphaFoldDB" id="A0A7G9G222"/>
<evidence type="ECO:0000256" key="2">
    <source>
        <dbReference type="ARBA" id="ARBA00022448"/>
    </source>
</evidence>
<sequence>MKKKLLALVLMAAMVLSLAACGGDKKETTKAAEEKTTKAAEEKTTKAAEEKTTAAGDETTKAAAGEIEGPFDEKYTWSLATTYATGTPMVDAYYKFADLMNEYSDGAITLNVFPDSSLMGENDSFLALKSGELEFCGFGPTPFYLYSEDYGFMLAPFLIETREAYNNLYNSDLVEQAKELWRTEYNTRDVAGMAYRGYRNMSCNKAINSVDDLKGVKLRLNDNQLWSESWSALGATPVPIALGELYTSIQNGAADASEGPWEQMKSINLEEVQDYIIETKHICESVGMWMAEDLYQSLPDNYKAVVDKAGQEAIDYLEKEAIAREDDYKQQLIDGGCEFIEPDLSGFKEKAEAIWADYFKSTWTASTLEEVQAIMAGEQ</sequence>
<reference evidence="6 7" key="1">
    <citation type="submission" date="2020-08" db="EMBL/GenBank/DDBJ databases">
        <authorList>
            <person name="Liu C."/>
            <person name="Sun Q."/>
        </authorList>
    </citation>
    <scope>NUCLEOTIDE SEQUENCE [LARGE SCALE GENOMIC DNA]</scope>
    <source>
        <strain evidence="6 7">NSJ-38</strain>
    </source>
</reference>
<keyword evidence="3 5" id="KW-0732">Signal</keyword>
<dbReference type="KEGG" id="qdo:H9Q78_10405"/>
<dbReference type="RefSeq" id="WP_249301583.1">
    <property type="nucleotide sequence ID" value="NZ_CP060634.1"/>
</dbReference>
<evidence type="ECO:0000313" key="6">
    <source>
        <dbReference type="EMBL" id="QNM04854.1"/>
    </source>
</evidence>
<dbReference type="CDD" id="cd13603">
    <property type="entry name" value="PBP2_TRAP_Siap_TeaA_like"/>
    <property type="match status" value="1"/>
</dbReference>
<gene>
    <name evidence="6" type="primary">dctP</name>
    <name evidence="6" type="ORF">H9Q78_10405</name>
</gene>
<dbReference type="PROSITE" id="PS51257">
    <property type="entry name" value="PROKAR_LIPOPROTEIN"/>
    <property type="match status" value="1"/>
</dbReference>
<keyword evidence="7" id="KW-1185">Reference proteome</keyword>
<evidence type="ECO:0000256" key="1">
    <source>
        <dbReference type="ARBA" id="ARBA00009023"/>
    </source>
</evidence>
<dbReference type="Proteomes" id="UP000515823">
    <property type="component" value="Chromosome"/>
</dbReference>
<dbReference type="InterPro" id="IPR038404">
    <property type="entry name" value="TRAP_DctP_sf"/>
</dbReference>
<keyword evidence="2" id="KW-0813">Transport</keyword>
<protein>
    <submittedName>
        <fullName evidence="6">TRAP transporter substrate-binding protein DctP</fullName>
    </submittedName>
</protein>
<name>A0A7G9G222_9FIRM</name>
<dbReference type="GO" id="GO:0055085">
    <property type="term" value="P:transmembrane transport"/>
    <property type="evidence" value="ECO:0007669"/>
    <property type="project" value="InterPro"/>
</dbReference>
<dbReference type="PANTHER" id="PTHR33376:SF7">
    <property type="entry name" value="C4-DICARBOXYLATE-BINDING PROTEIN DCTB"/>
    <property type="match status" value="1"/>
</dbReference>
<dbReference type="Gene3D" id="3.40.190.170">
    <property type="entry name" value="Bacterial extracellular solute-binding protein, family 7"/>
    <property type="match status" value="1"/>
</dbReference>
<evidence type="ECO:0000256" key="5">
    <source>
        <dbReference type="SAM" id="SignalP"/>
    </source>
</evidence>
<evidence type="ECO:0000256" key="4">
    <source>
        <dbReference type="SAM" id="MobiDB-lite"/>
    </source>
</evidence>
<proteinExistence type="inferred from homology"/>
<feature type="region of interest" description="Disordered" evidence="4">
    <location>
        <begin position="26"/>
        <end position="63"/>
    </location>
</feature>